<evidence type="ECO:0000256" key="2">
    <source>
        <dbReference type="ARBA" id="ARBA00022448"/>
    </source>
</evidence>
<evidence type="ECO:0000256" key="1">
    <source>
        <dbReference type="ARBA" id="ARBA00008685"/>
    </source>
</evidence>
<feature type="binding site" evidence="16">
    <location>
        <position position="368"/>
    </location>
    <ligand>
        <name>L-glutamate</name>
        <dbReference type="ChEBI" id="CHEBI:29985"/>
    </ligand>
</feature>
<keyword evidence="5" id="KW-0732">Signal</keyword>
<evidence type="ECO:0000256" key="13">
    <source>
        <dbReference type="ARBA" id="ARBA00023286"/>
    </source>
</evidence>
<evidence type="ECO:0000259" key="21">
    <source>
        <dbReference type="SMART" id="SM00918"/>
    </source>
</evidence>
<keyword evidence="4 19" id="KW-0812">Transmembrane</keyword>
<dbReference type="FunFam" id="1.10.287.70:FF:000143">
    <property type="entry name" value="Probable glutamate receptor"/>
    <property type="match status" value="1"/>
</dbReference>
<dbReference type="Proteomes" id="UP000694621">
    <property type="component" value="Unplaced"/>
</dbReference>
<dbReference type="InterPro" id="IPR001508">
    <property type="entry name" value="Iono_Glu_rcpt_met"/>
</dbReference>
<evidence type="ECO:0000256" key="7">
    <source>
        <dbReference type="ARBA" id="ARBA00023018"/>
    </source>
</evidence>
<dbReference type="GO" id="GO:0045211">
    <property type="term" value="C:postsynaptic membrane"/>
    <property type="evidence" value="ECO:0007669"/>
    <property type="project" value="UniProtKB-SubCell"/>
</dbReference>
<evidence type="ECO:0000259" key="20">
    <source>
        <dbReference type="SMART" id="SM00079"/>
    </source>
</evidence>
<feature type="transmembrane region" description="Helical" evidence="19">
    <location>
        <begin position="451"/>
        <end position="472"/>
    </location>
</feature>
<dbReference type="InterPro" id="IPR019594">
    <property type="entry name" value="Glu/Gly-bd"/>
</dbReference>
<evidence type="ECO:0000256" key="6">
    <source>
        <dbReference type="ARBA" id="ARBA00022989"/>
    </source>
</evidence>
<keyword evidence="9 19" id="KW-0472">Membrane</keyword>
<dbReference type="Pfam" id="PF00060">
    <property type="entry name" value="Lig_chan"/>
    <property type="match status" value="1"/>
</dbReference>
<dbReference type="SUPFAM" id="SSF53850">
    <property type="entry name" value="Periplasmic binding protein-like II"/>
    <property type="match status" value="1"/>
</dbReference>
<dbReference type="InterPro" id="IPR001320">
    <property type="entry name" value="Iontro_rcpt_C"/>
</dbReference>
<proteinExistence type="inferred from homology"/>
<comment type="caution">
    <text evidence="19">Lacks conserved residue(s) required for the propagation of feature annotation.</text>
</comment>
<feature type="disulfide bond" evidence="18">
    <location>
        <begin position="380"/>
        <end position="433"/>
    </location>
</feature>
<keyword evidence="2 19" id="KW-0813">Transport</keyword>
<organism evidence="22 23">
    <name type="scientific">Astyanax mexicanus</name>
    <name type="common">Blind cave fish</name>
    <name type="synonym">Astyanax fasciatus mexicanus</name>
    <dbReference type="NCBI Taxonomy" id="7994"/>
    <lineage>
        <taxon>Eukaryota</taxon>
        <taxon>Metazoa</taxon>
        <taxon>Chordata</taxon>
        <taxon>Craniata</taxon>
        <taxon>Vertebrata</taxon>
        <taxon>Euteleostomi</taxon>
        <taxon>Actinopterygii</taxon>
        <taxon>Neopterygii</taxon>
        <taxon>Teleostei</taxon>
        <taxon>Ostariophysi</taxon>
        <taxon>Characiformes</taxon>
        <taxon>Characoidei</taxon>
        <taxon>Acestrorhamphidae</taxon>
        <taxon>Acestrorhamphinae</taxon>
        <taxon>Astyanax</taxon>
    </lineage>
</organism>
<keyword evidence="6 19" id="KW-1133">Transmembrane helix</keyword>
<reference evidence="22" key="1">
    <citation type="submission" date="2025-08" db="UniProtKB">
        <authorList>
            <consortium name="Ensembl"/>
        </authorList>
    </citation>
    <scope>IDENTIFICATION</scope>
</reference>
<evidence type="ECO:0000256" key="19">
    <source>
        <dbReference type="RuleBase" id="RU367118"/>
    </source>
</evidence>
<evidence type="ECO:0000256" key="15">
    <source>
        <dbReference type="ARBA" id="ARBA00034104"/>
    </source>
</evidence>
<evidence type="ECO:0000256" key="14">
    <source>
        <dbReference type="ARBA" id="ARBA00023303"/>
    </source>
</evidence>
<feature type="binding site" evidence="16">
    <location>
        <position position="321"/>
    </location>
    <ligand>
        <name>L-glutamate</name>
        <dbReference type="ChEBI" id="CHEBI:29985"/>
    </ligand>
</feature>
<keyword evidence="3 19" id="KW-1003">Cell membrane</keyword>
<feature type="binding site" evidence="16">
    <location>
        <position position="154"/>
    </location>
    <ligand>
        <name>L-glutamate</name>
        <dbReference type="ChEBI" id="CHEBI:29985"/>
    </ligand>
</feature>
<dbReference type="Ensembl" id="ENSAMXT00005035390.1">
    <property type="protein sequence ID" value="ENSAMXP00005032376.1"/>
    <property type="gene ID" value="ENSAMXG00005015787.1"/>
</dbReference>
<feature type="binding site" evidence="16">
    <location>
        <position position="322"/>
    </location>
    <ligand>
        <name>L-glutamate</name>
        <dbReference type="ChEBI" id="CHEBI:29985"/>
    </ligand>
</feature>
<evidence type="ECO:0000256" key="3">
    <source>
        <dbReference type="ARBA" id="ARBA00022475"/>
    </source>
</evidence>
<name>A0A8B9K6Y2_ASTMX</name>
<evidence type="ECO:0000256" key="4">
    <source>
        <dbReference type="ARBA" id="ARBA00022692"/>
    </source>
</evidence>
<protein>
    <recommendedName>
        <fullName evidence="19">Glutamate receptor</fullName>
    </recommendedName>
</protein>
<evidence type="ECO:0000256" key="16">
    <source>
        <dbReference type="PIRSR" id="PIRSR601508-1"/>
    </source>
</evidence>
<sequence length="514" mass="57022">MPILTFKNIKYIFFIFLLVFLCVCHISGLLIPDLFQTSFSLVSKHAPMQLVEYSRMASLGLLALTAALLAGVCTAEPQPLKVTTIKQEPYAMSKGTELEGFCIDLLSALASKLGFKYELHVVKDGRYGAKNEQGTWNGMIGEVFRREADLAVAPLTLTAIREAAVDMTKPFMQTGLSFIMRKDIASDDSQYLSFLNLFSTEMWLGILVAYLLTSFCIYLAARISPSEWEKPQADENQFTLSHSFWYTVGAITLQGAGPHPKALSGRLITAIWWLFSLMVLACYFANLSAWLHSDSNQLSIKSFEDLANQNIIQYGTIKGSSSLNFFKNSNNPIYRRVYENMERQQSYAQSMDEGVRRAQEGNYAFIGESVSLDLVVARYCNLIRSPDVVGMRGYSIAAPLGSPLMKNLSVAILQLSESGELDYLRSKWWASSCVAENAQASPLKASSLKGVFLLLALGLGLGVAMALMELAAKSRSIANTQQKSCCSIWLTELSQRFGRKEEKTSSETEEKCKA</sequence>
<comment type="function">
    <text evidence="19">Receptor for glutamate that functions as a ligand-gated ion channel in the central nervous system and plays an important role in excitatory synaptic transmission. L-glutamate acts as an excitatory neurotransmitter at many synapses in the central nervous system.</text>
</comment>
<feature type="site" description="Crucial to convey clamshell closure to channel opening" evidence="17">
    <location>
        <position position="300"/>
    </location>
</feature>
<keyword evidence="10 19" id="KW-0675">Receptor</keyword>
<comment type="similarity">
    <text evidence="1 19">Belongs to the glutamate-gated ion channel (TC 1.A.10.1) family.</text>
</comment>
<keyword evidence="11" id="KW-0325">Glycoprotein</keyword>
<feature type="transmembrane region" description="Helical" evidence="19">
    <location>
        <begin position="12"/>
        <end position="35"/>
    </location>
</feature>
<dbReference type="Gene3D" id="3.40.190.10">
    <property type="entry name" value="Periplasmic binding protein-like II"/>
    <property type="match status" value="3"/>
</dbReference>
<feature type="transmembrane region" description="Helical" evidence="19">
    <location>
        <begin position="55"/>
        <end position="75"/>
    </location>
</feature>
<feature type="binding site" evidence="16">
    <location>
        <position position="156"/>
    </location>
    <ligand>
        <name>L-glutamate</name>
        <dbReference type="ChEBI" id="CHEBI:29985"/>
    </ligand>
</feature>
<evidence type="ECO:0000256" key="11">
    <source>
        <dbReference type="ARBA" id="ARBA00023180"/>
    </source>
</evidence>
<accession>A0A8B9K6Y2</accession>
<feature type="site" description="Interaction with the cone snail toxin Con-ikot-ikot" evidence="17">
    <location>
        <position position="327"/>
    </location>
</feature>
<dbReference type="SUPFAM" id="SSF81324">
    <property type="entry name" value="Voltage-gated potassium channels"/>
    <property type="match status" value="1"/>
</dbReference>
<dbReference type="AlphaFoldDB" id="A0A8B9K6Y2"/>
<evidence type="ECO:0000256" key="8">
    <source>
        <dbReference type="ARBA" id="ARBA00023065"/>
    </source>
</evidence>
<evidence type="ECO:0000313" key="23">
    <source>
        <dbReference type="Proteomes" id="UP000694621"/>
    </source>
</evidence>
<dbReference type="PANTHER" id="PTHR18966">
    <property type="entry name" value="IONOTROPIC GLUTAMATE RECEPTOR"/>
    <property type="match status" value="1"/>
</dbReference>
<keyword evidence="12 19" id="KW-0628">Postsynaptic cell membrane</keyword>
<feature type="transmembrane region" description="Helical" evidence="19">
    <location>
        <begin position="202"/>
        <end position="221"/>
    </location>
</feature>
<feature type="domain" description="Ionotropic glutamate receptor C-terminal" evidence="20">
    <location>
        <begin position="79"/>
        <end position="431"/>
    </location>
</feature>
<keyword evidence="8 19" id="KW-0406">Ion transport</keyword>
<dbReference type="GO" id="GO:0038023">
    <property type="term" value="F:signaling receptor activity"/>
    <property type="evidence" value="ECO:0007669"/>
    <property type="project" value="InterPro"/>
</dbReference>
<keyword evidence="13 19" id="KW-1071">Ligand-gated ion channel</keyword>
<evidence type="ECO:0000313" key="22">
    <source>
        <dbReference type="Ensembl" id="ENSAMXP00005032376.1"/>
    </source>
</evidence>
<feature type="transmembrane region" description="Helical" evidence="19">
    <location>
        <begin position="270"/>
        <end position="291"/>
    </location>
</feature>
<dbReference type="Pfam" id="PF10613">
    <property type="entry name" value="Lig_chan-Glu_bd"/>
    <property type="match status" value="1"/>
</dbReference>
<evidence type="ECO:0000256" key="5">
    <source>
        <dbReference type="ARBA" id="ARBA00022729"/>
    </source>
</evidence>
<feature type="domain" description="Ionotropic glutamate receptor L-glutamate and glycine-binding" evidence="21">
    <location>
        <begin position="89"/>
        <end position="145"/>
    </location>
</feature>
<dbReference type="SMART" id="SM00079">
    <property type="entry name" value="PBPe"/>
    <property type="match status" value="1"/>
</dbReference>
<dbReference type="InterPro" id="IPR015683">
    <property type="entry name" value="Ionotropic_Glu_rcpt"/>
</dbReference>
<dbReference type="FunFam" id="3.40.190.10:FF:000364">
    <property type="entry name" value="Si:dkey-183j2.10"/>
    <property type="match status" value="1"/>
</dbReference>
<dbReference type="SMART" id="SM00918">
    <property type="entry name" value="Lig_chan-Glu_bd"/>
    <property type="match status" value="1"/>
</dbReference>
<feature type="binding site" evidence="16">
    <location>
        <position position="161"/>
    </location>
    <ligand>
        <name>L-glutamate</name>
        <dbReference type="ChEBI" id="CHEBI:29985"/>
    </ligand>
</feature>
<evidence type="ECO:0000256" key="10">
    <source>
        <dbReference type="ARBA" id="ARBA00023170"/>
    </source>
</evidence>
<keyword evidence="7 19" id="KW-0770">Synapse</keyword>
<dbReference type="GO" id="GO:0015276">
    <property type="term" value="F:ligand-gated monoatomic ion channel activity"/>
    <property type="evidence" value="ECO:0007669"/>
    <property type="project" value="InterPro"/>
</dbReference>
<evidence type="ECO:0000256" key="12">
    <source>
        <dbReference type="ARBA" id="ARBA00023257"/>
    </source>
</evidence>
<evidence type="ECO:0000256" key="9">
    <source>
        <dbReference type="ARBA" id="ARBA00023136"/>
    </source>
</evidence>
<evidence type="ECO:0000256" key="18">
    <source>
        <dbReference type="PIRSR" id="PIRSR601508-3"/>
    </source>
</evidence>
<evidence type="ECO:0000256" key="17">
    <source>
        <dbReference type="PIRSR" id="PIRSR601508-2"/>
    </source>
</evidence>
<keyword evidence="18" id="KW-1015">Disulfide bond</keyword>
<comment type="subcellular location">
    <subcellularLocation>
        <location evidence="15 19">Postsynaptic cell membrane</location>
        <topology evidence="15 19">Multi-pass membrane protein</topology>
    </subcellularLocation>
</comment>
<dbReference type="PRINTS" id="PR00177">
    <property type="entry name" value="NMDARECEPTOR"/>
</dbReference>
<dbReference type="CDD" id="cd13685">
    <property type="entry name" value="PBP2_iGluR_non_NMDA_like"/>
    <property type="match status" value="1"/>
</dbReference>
<keyword evidence="14 19" id="KW-0407">Ion channel</keyword>